<dbReference type="Proteomes" id="UP000252139">
    <property type="component" value="Unassembled WGS sequence"/>
</dbReference>
<proteinExistence type="predicted"/>
<gene>
    <name evidence="1" type="ORF">CU097_003167</name>
</gene>
<evidence type="ECO:0000313" key="1">
    <source>
        <dbReference type="EMBL" id="RCH86670.1"/>
    </source>
</evidence>
<accession>A0A367J9T6</accession>
<dbReference type="EMBL" id="PJQL01001817">
    <property type="protein sequence ID" value="RCH86670.1"/>
    <property type="molecule type" value="Genomic_DNA"/>
</dbReference>
<keyword evidence="2" id="KW-1185">Reference proteome</keyword>
<dbReference type="OrthoDB" id="2138242at2759"/>
<dbReference type="AlphaFoldDB" id="A0A367J9T6"/>
<reference evidence="1 2" key="1">
    <citation type="journal article" date="2018" name="G3 (Bethesda)">
        <title>Phylogenetic and Phylogenomic Definition of Rhizopus Species.</title>
        <authorList>
            <person name="Gryganskyi A.P."/>
            <person name="Golan J."/>
            <person name="Dolatabadi S."/>
            <person name="Mondo S."/>
            <person name="Robb S."/>
            <person name="Idnurm A."/>
            <person name="Muszewska A."/>
            <person name="Steczkiewicz K."/>
            <person name="Masonjones S."/>
            <person name="Liao H.L."/>
            <person name="Gajdeczka M.T."/>
            <person name="Anike F."/>
            <person name="Vuek A."/>
            <person name="Anishchenko I.M."/>
            <person name="Voigt K."/>
            <person name="de Hoog G.S."/>
            <person name="Smith M.E."/>
            <person name="Heitman J."/>
            <person name="Vilgalys R."/>
            <person name="Stajich J.E."/>
        </authorList>
    </citation>
    <scope>NUCLEOTIDE SEQUENCE [LARGE SCALE GENOMIC DNA]</scope>
    <source>
        <strain evidence="1 2">CBS 357.93</strain>
    </source>
</reference>
<comment type="caution">
    <text evidence="1">The sequence shown here is derived from an EMBL/GenBank/DDBJ whole genome shotgun (WGS) entry which is preliminary data.</text>
</comment>
<evidence type="ECO:0000313" key="2">
    <source>
        <dbReference type="Proteomes" id="UP000252139"/>
    </source>
</evidence>
<protein>
    <submittedName>
        <fullName evidence="1">Uncharacterized protein</fullName>
    </submittedName>
</protein>
<organism evidence="1 2">
    <name type="scientific">Rhizopus azygosporus</name>
    <name type="common">Rhizopus microsporus var. azygosporus</name>
    <dbReference type="NCBI Taxonomy" id="86630"/>
    <lineage>
        <taxon>Eukaryota</taxon>
        <taxon>Fungi</taxon>
        <taxon>Fungi incertae sedis</taxon>
        <taxon>Mucoromycota</taxon>
        <taxon>Mucoromycotina</taxon>
        <taxon>Mucoromycetes</taxon>
        <taxon>Mucorales</taxon>
        <taxon>Mucorineae</taxon>
        <taxon>Rhizopodaceae</taxon>
        <taxon>Rhizopus</taxon>
    </lineage>
</organism>
<name>A0A367J9T6_RHIAZ</name>
<sequence>MKQADMELEKRQPDPIITTVKELKSTLDDEIRKSSNLIQTLQSSSDLIESLVRKHVNQSLNQRLEHCLNECAERISRLETRLNTRVIPSPIHSPTSHTSATTKKDLLVQLFDRIDVLESKLLNKSS</sequence>